<sequence length="181" mass="19136">MTRKMLGTAAAAWTALLLAGCASSPVTTTIVVPDSLKVADTQTLSLEVKATGVQIYQCAVAKADVTQFEWRFVAPEADLFDNDGEKVGKHYAGPTWESTDGSKVVGALQAHSDAPEAGAIPWLLLNAKSTDGIGVFGLTKSIQRLQTSGGNAPADGCDQAQLGKEARMPYKAIYRFYTAKP</sequence>
<evidence type="ECO:0008006" key="4">
    <source>
        <dbReference type="Google" id="ProtNLM"/>
    </source>
</evidence>
<organism evidence="2">
    <name type="scientific">Collimonas fungivorans</name>
    <dbReference type="NCBI Taxonomy" id="158899"/>
    <lineage>
        <taxon>Bacteria</taxon>
        <taxon>Pseudomonadati</taxon>
        <taxon>Pseudomonadota</taxon>
        <taxon>Betaproteobacteria</taxon>
        <taxon>Burkholderiales</taxon>
        <taxon>Oxalobacteraceae</taxon>
        <taxon>Collimonas</taxon>
    </lineage>
</organism>
<feature type="chain" id="PRO_5007276612" description="DUF3455 domain-containing protein" evidence="1">
    <location>
        <begin position="25"/>
        <end position="181"/>
    </location>
</feature>
<evidence type="ECO:0000256" key="1">
    <source>
        <dbReference type="SAM" id="SignalP"/>
    </source>
</evidence>
<dbReference type="AlphaFoldDB" id="A0A127P5J0"/>
<reference evidence="2 3" key="1">
    <citation type="submission" date="2015-11" db="EMBL/GenBank/DDBJ databases">
        <title>Exploring the genomic traits of fungus-feeding bacterial genus Collimonas.</title>
        <authorList>
            <person name="Song C."/>
            <person name="Schmidt R."/>
            <person name="de Jager V."/>
            <person name="Krzyzanowska D."/>
            <person name="Jongedijk E."/>
            <person name="Cankar K."/>
            <person name="Beekwilder J."/>
            <person name="van Veen A."/>
            <person name="de Boer W."/>
            <person name="van Veen J.A."/>
            <person name="Garbeva P."/>
        </authorList>
    </citation>
    <scope>NUCLEOTIDE SEQUENCE [LARGE SCALE GENOMIC DNA]</scope>
    <source>
        <strain evidence="2 3">Ter6</strain>
    </source>
</reference>
<dbReference type="EMBL" id="CP013232">
    <property type="protein sequence ID" value="AMO93003.1"/>
    <property type="molecule type" value="Genomic_DNA"/>
</dbReference>
<dbReference type="PANTHER" id="PTHR35567:SF1">
    <property type="entry name" value="CONSERVED FUNGAL PROTEIN (AFU_ORTHOLOGUE AFUA_1G14230)"/>
    <property type="match status" value="1"/>
</dbReference>
<gene>
    <name evidence="2" type="ORF">CFter6_0272</name>
</gene>
<accession>A0A127P5J0</accession>
<evidence type="ECO:0000313" key="2">
    <source>
        <dbReference type="EMBL" id="AMO93003.1"/>
    </source>
</evidence>
<dbReference type="PROSITE" id="PS51257">
    <property type="entry name" value="PROKAR_LIPOPROTEIN"/>
    <property type="match status" value="1"/>
</dbReference>
<dbReference type="OrthoDB" id="193535at2"/>
<dbReference type="RefSeq" id="WP_061538402.1">
    <property type="nucleotide sequence ID" value="NZ_CP013232.1"/>
</dbReference>
<protein>
    <recommendedName>
        <fullName evidence="4">DUF3455 domain-containing protein</fullName>
    </recommendedName>
</protein>
<name>A0A127P5J0_9BURK</name>
<feature type="signal peptide" evidence="1">
    <location>
        <begin position="1"/>
        <end position="24"/>
    </location>
</feature>
<evidence type="ECO:0000313" key="3">
    <source>
        <dbReference type="Proteomes" id="UP000072421"/>
    </source>
</evidence>
<dbReference type="InterPro" id="IPR021851">
    <property type="entry name" value="DUF3455"/>
</dbReference>
<keyword evidence="1" id="KW-0732">Signal</keyword>
<dbReference type="Pfam" id="PF11937">
    <property type="entry name" value="DUF3455"/>
    <property type="match status" value="1"/>
</dbReference>
<proteinExistence type="predicted"/>
<dbReference type="Proteomes" id="UP000072421">
    <property type="component" value="Chromosome"/>
</dbReference>
<dbReference type="PATRIC" id="fig|158899.10.peg.267"/>
<dbReference type="PANTHER" id="PTHR35567">
    <property type="entry name" value="MALATE DEHYDROGENASE (AFU_ORTHOLOGUE AFUA_2G13800)"/>
    <property type="match status" value="1"/>
</dbReference>